<proteinExistence type="predicted"/>
<gene>
    <name evidence="2" type="ORF">HAX54_026576</name>
</gene>
<evidence type="ECO:0000256" key="1">
    <source>
        <dbReference type="SAM" id="MobiDB-lite"/>
    </source>
</evidence>
<protein>
    <submittedName>
        <fullName evidence="2">Uncharacterized protein</fullName>
    </submittedName>
</protein>
<reference evidence="2 3" key="1">
    <citation type="journal article" date="2021" name="BMC Genomics">
        <title>Datura genome reveals duplications of psychoactive alkaloid biosynthetic genes and high mutation rate following tissue culture.</title>
        <authorList>
            <person name="Rajewski A."/>
            <person name="Carter-House D."/>
            <person name="Stajich J."/>
            <person name="Litt A."/>
        </authorList>
    </citation>
    <scope>NUCLEOTIDE SEQUENCE [LARGE SCALE GENOMIC DNA]</scope>
    <source>
        <strain evidence="2">AR-01</strain>
    </source>
</reference>
<keyword evidence="3" id="KW-1185">Reference proteome</keyword>
<dbReference type="Proteomes" id="UP000823775">
    <property type="component" value="Unassembled WGS sequence"/>
</dbReference>
<dbReference type="EMBL" id="JACEIK010003223">
    <property type="protein sequence ID" value="MCD9640866.1"/>
    <property type="molecule type" value="Genomic_DNA"/>
</dbReference>
<evidence type="ECO:0000313" key="2">
    <source>
        <dbReference type="EMBL" id="MCD9640866.1"/>
    </source>
</evidence>
<comment type="caution">
    <text evidence="2">The sequence shown here is derived from an EMBL/GenBank/DDBJ whole genome shotgun (WGS) entry which is preliminary data.</text>
</comment>
<name>A0ABS8V2R5_DATST</name>
<feature type="region of interest" description="Disordered" evidence="1">
    <location>
        <begin position="120"/>
        <end position="166"/>
    </location>
</feature>
<feature type="compositionally biased region" description="Acidic residues" evidence="1">
    <location>
        <begin position="124"/>
        <end position="134"/>
    </location>
</feature>
<feature type="non-terminal residue" evidence="2">
    <location>
        <position position="1"/>
    </location>
</feature>
<accession>A0ABS8V2R5</accession>
<organism evidence="2 3">
    <name type="scientific">Datura stramonium</name>
    <name type="common">Jimsonweed</name>
    <name type="synonym">Common thornapple</name>
    <dbReference type="NCBI Taxonomy" id="4076"/>
    <lineage>
        <taxon>Eukaryota</taxon>
        <taxon>Viridiplantae</taxon>
        <taxon>Streptophyta</taxon>
        <taxon>Embryophyta</taxon>
        <taxon>Tracheophyta</taxon>
        <taxon>Spermatophyta</taxon>
        <taxon>Magnoliopsida</taxon>
        <taxon>eudicotyledons</taxon>
        <taxon>Gunneridae</taxon>
        <taxon>Pentapetalae</taxon>
        <taxon>asterids</taxon>
        <taxon>lamiids</taxon>
        <taxon>Solanales</taxon>
        <taxon>Solanaceae</taxon>
        <taxon>Solanoideae</taxon>
        <taxon>Datureae</taxon>
        <taxon>Datura</taxon>
    </lineage>
</organism>
<evidence type="ECO:0000313" key="3">
    <source>
        <dbReference type="Proteomes" id="UP000823775"/>
    </source>
</evidence>
<sequence>GSMANPVVQIDLSPEEMIEAKRAKVALQVEEDHLAEIVRRTEAANFAVALAERNRKNPPRHHGRNVVCSMLFKGEFDAWHRMKFRDAQCLAPRGAPHCTGALNMDYPLSENLRALFKVGSGFDEPQDDDDATDEEQAKVDSDLESDDDEDDFEMGEVAFAPTDDEY</sequence>
<feature type="compositionally biased region" description="Acidic residues" evidence="1">
    <location>
        <begin position="142"/>
        <end position="154"/>
    </location>
</feature>